<dbReference type="AlphaFoldDB" id="W1PPE3"/>
<gene>
    <name evidence="3" type="ORF">AMTR_s00163p00055330</name>
</gene>
<reference evidence="4" key="1">
    <citation type="journal article" date="2013" name="Science">
        <title>The Amborella genome and the evolution of flowering plants.</title>
        <authorList>
            <consortium name="Amborella Genome Project"/>
        </authorList>
    </citation>
    <scope>NUCLEOTIDE SEQUENCE [LARGE SCALE GENOMIC DNA]</scope>
</reference>
<evidence type="ECO:0000259" key="2">
    <source>
        <dbReference type="Pfam" id="PF25597"/>
    </source>
</evidence>
<proteinExistence type="predicted"/>
<keyword evidence="4" id="KW-1185">Reference proteome</keyword>
<organism evidence="3 4">
    <name type="scientific">Amborella trichopoda</name>
    <dbReference type="NCBI Taxonomy" id="13333"/>
    <lineage>
        <taxon>Eukaryota</taxon>
        <taxon>Viridiplantae</taxon>
        <taxon>Streptophyta</taxon>
        <taxon>Embryophyta</taxon>
        <taxon>Tracheophyta</taxon>
        <taxon>Spermatophyta</taxon>
        <taxon>Magnoliopsida</taxon>
        <taxon>Amborellales</taxon>
        <taxon>Amborellaceae</taxon>
        <taxon>Amborella</taxon>
    </lineage>
</organism>
<feature type="region of interest" description="Disordered" evidence="1">
    <location>
        <begin position="51"/>
        <end position="76"/>
    </location>
</feature>
<protein>
    <recommendedName>
        <fullName evidence="2">Retroviral polymerase SH3-like domain-containing protein</fullName>
    </recommendedName>
</protein>
<accession>W1PPE3</accession>
<dbReference type="Gramene" id="ERN09060">
    <property type="protein sequence ID" value="ERN09060"/>
    <property type="gene ID" value="AMTR_s00163p00055330"/>
</dbReference>
<evidence type="ECO:0000313" key="4">
    <source>
        <dbReference type="Proteomes" id="UP000017836"/>
    </source>
</evidence>
<dbReference type="EMBL" id="KI393052">
    <property type="protein sequence ID" value="ERN09060.1"/>
    <property type="molecule type" value="Genomic_DNA"/>
</dbReference>
<dbReference type="HOGENOM" id="CLU_2657802_0_0_1"/>
<dbReference type="Pfam" id="PF25597">
    <property type="entry name" value="SH3_retrovirus"/>
    <property type="match status" value="1"/>
</dbReference>
<sequence>MVWCIFGGYDTEMKGWRCCDPTTERCYTSWDVVFDEVSPWWTLEIVKVSDTGDKQRPKTDETLEGEHDEPNQKNEM</sequence>
<evidence type="ECO:0000313" key="3">
    <source>
        <dbReference type="EMBL" id="ERN09060.1"/>
    </source>
</evidence>
<name>W1PPE3_AMBTC</name>
<feature type="domain" description="Retroviral polymerase SH3-like" evidence="2">
    <location>
        <begin position="3"/>
        <end position="39"/>
    </location>
</feature>
<dbReference type="Proteomes" id="UP000017836">
    <property type="component" value="Unassembled WGS sequence"/>
</dbReference>
<evidence type="ECO:0000256" key="1">
    <source>
        <dbReference type="SAM" id="MobiDB-lite"/>
    </source>
</evidence>
<dbReference type="InterPro" id="IPR057670">
    <property type="entry name" value="SH3_retrovirus"/>
</dbReference>